<feature type="region of interest" description="Disordered" evidence="2">
    <location>
        <begin position="17"/>
        <end position="151"/>
    </location>
</feature>
<feature type="compositionally biased region" description="Acidic residues" evidence="2">
    <location>
        <begin position="26"/>
        <end position="35"/>
    </location>
</feature>
<dbReference type="InterPro" id="IPR053049">
    <property type="entry name" value="TSC22_domain_protein_2"/>
</dbReference>
<dbReference type="AlphaFoldDB" id="A0A401NKT0"/>
<feature type="region of interest" description="Disordered" evidence="2">
    <location>
        <begin position="695"/>
        <end position="734"/>
    </location>
</feature>
<dbReference type="SUPFAM" id="SSF58026">
    <property type="entry name" value="Delta-sleep-inducing peptide immunoreactive peptide"/>
    <property type="match status" value="1"/>
</dbReference>
<accession>A0A401NKT0</accession>
<evidence type="ECO:0000313" key="3">
    <source>
        <dbReference type="EMBL" id="GCB61470.1"/>
    </source>
</evidence>
<comment type="similarity">
    <text evidence="1">Belongs to the TSC-22/Dip/Bun family.</text>
</comment>
<dbReference type="EMBL" id="BFAA01001184">
    <property type="protein sequence ID" value="GCB61470.1"/>
    <property type="molecule type" value="Genomic_DNA"/>
</dbReference>
<dbReference type="PANTHER" id="PTHR46894">
    <property type="entry name" value="TSC22 DOMAIN FAMILY PROTEIN 2"/>
    <property type="match status" value="1"/>
</dbReference>
<dbReference type="CDD" id="cd21939">
    <property type="entry name" value="ZIP_TSC22D2"/>
    <property type="match status" value="1"/>
</dbReference>
<dbReference type="Proteomes" id="UP000288216">
    <property type="component" value="Unassembled WGS sequence"/>
</dbReference>
<dbReference type="STRING" id="75743.A0A401NKT0"/>
<evidence type="ECO:0000256" key="1">
    <source>
        <dbReference type="ARBA" id="ARBA00007908"/>
    </source>
</evidence>
<dbReference type="FunFam" id="1.20.5.490:FF:000002">
    <property type="entry name" value="TSC22 domain family, member 1"/>
    <property type="match status" value="1"/>
</dbReference>
<dbReference type="GO" id="GO:0006357">
    <property type="term" value="P:regulation of transcription by RNA polymerase II"/>
    <property type="evidence" value="ECO:0007669"/>
    <property type="project" value="InterPro"/>
</dbReference>
<dbReference type="InterPro" id="IPR047862">
    <property type="entry name" value="TSC22/BUN_CS"/>
</dbReference>
<evidence type="ECO:0000313" key="4">
    <source>
        <dbReference type="Proteomes" id="UP000288216"/>
    </source>
</evidence>
<dbReference type="PANTHER" id="PTHR46894:SF1">
    <property type="entry name" value="TSC22 DOMAIN FAMILY PROTEIN 2"/>
    <property type="match status" value="1"/>
</dbReference>
<dbReference type="Gene3D" id="1.20.5.490">
    <property type="entry name" value="Single helix bin"/>
    <property type="match status" value="1"/>
</dbReference>
<dbReference type="Pfam" id="PF01166">
    <property type="entry name" value="TSC22"/>
    <property type="match status" value="1"/>
</dbReference>
<feature type="compositionally biased region" description="Basic and acidic residues" evidence="2">
    <location>
        <begin position="54"/>
        <end position="68"/>
    </location>
</feature>
<evidence type="ECO:0000256" key="2">
    <source>
        <dbReference type="SAM" id="MobiDB-lite"/>
    </source>
</evidence>
<name>A0A401NKT0_SCYTO</name>
<dbReference type="InterPro" id="IPR000580">
    <property type="entry name" value="TSC22/Bun"/>
</dbReference>
<dbReference type="OMA" id="TFYQVFH"/>
<protein>
    <recommendedName>
        <fullName evidence="5">TSC22 domain family protein 2</fullName>
    </recommendedName>
</protein>
<sequence length="734" mass="76294">MPVKKKSGFQITSVTTAQVAASSITEDTESLDDPDESRTEDISSEIFDVSSRATDYEHGAEVCDRSSSDETLNNVGEADTPGATSPNIPHDRDAVGQAFGGRLPPPAAAAASPAPGGCGGTVTPAPPASGGQPPGATPPPSTSGSGTPLTMQPAVACTSRFRVIKLDHGSGEPFRRGRWTCTEFYDRDSDGTILARSADSIRHNSSTLEQQCGDRDSGLGATNSSVILPAVHGTESLADTSLSATIMQIAQSDVINQQQSFAKGQQPASQAASSTQIYTTPAVAGQQHQSQVNLQSSLGQLSVLQTGINGKTIHTPSASISQTNSQQTANIPAPQPQQFQFSQPQLPRLLPSQCTIANSHTEYMQHLPIMQGPGAIQHPSPGTVIPNTAATSISASQATSHGPSLVMQSSASGTQVSAQGCDLVNQGGQGIQNAQPGPAQGLMLQQQNLGSSGVQQHLVQQHQASGLQSGMVSQVSGLPSGPLNVAAGIQNVPSTGVSSVPTGVSAVVPSASATSVTMPSVLAAMVQSQLGTQALMTGSTGLMQGSVNLSSNVSQTSLFQTHLEERRNSEQLIPQTYQSSESKPSVKPLIPEILGNPLHLQVSSPMNSLSNSVFSIPIQIDGDDDSASGASVVAIDNKIEQAMDLVKSHLMYAVREEVEVLKEQIKELIEKNCVLERENSLLKSLANNDQLSQLQTQVTNPSSTSQTQQPTAVAQPQQATQQTPPPPQPNVPSA</sequence>
<keyword evidence="4" id="KW-1185">Reference proteome</keyword>
<proteinExistence type="inferred from homology"/>
<feature type="compositionally biased region" description="Pro residues" evidence="2">
    <location>
        <begin position="723"/>
        <end position="734"/>
    </location>
</feature>
<dbReference type="PROSITE" id="PS01289">
    <property type="entry name" value="TSC22"/>
    <property type="match status" value="1"/>
</dbReference>
<evidence type="ECO:0008006" key="5">
    <source>
        <dbReference type="Google" id="ProtNLM"/>
    </source>
</evidence>
<gene>
    <name evidence="3" type="ORF">scyTo_0004100</name>
</gene>
<organism evidence="3 4">
    <name type="scientific">Scyliorhinus torazame</name>
    <name type="common">Cloudy catshark</name>
    <name type="synonym">Catulus torazame</name>
    <dbReference type="NCBI Taxonomy" id="75743"/>
    <lineage>
        <taxon>Eukaryota</taxon>
        <taxon>Metazoa</taxon>
        <taxon>Chordata</taxon>
        <taxon>Craniata</taxon>
        <taxon>Vertebrata</taxon>
        <taxon>Chondrichthyes</taxon>
        <taxon>Elasmobranchii</taxon>
        <taxon>Galeomorphii</taxon>
        <taxon>Galeoidea</taxon>
        <taxon>Carcharhiniformes</taxon>
        <taxon>Scyliorhinidae</taxon>
        <taxon>Scyliorhinus</taxon>
    </lineage>
</organism>
<reference evidence="3 4" key="1">
    <citation type="journal article" date="2018" name="Nat. Ecol. Evol.">
        <title>Shark genomes provide insights into elasmobranch evolution and the origin of vertebrates.</title>
        <authorList>
            <person name="Hara Y"/>
            <person name="Yamaguchi K"/>
            <person name="Onimaru K"/>
            <person name="Kadota M"/>
            <person name="Koyanagi M"/>
            <person name="Keeley SD"/>
            <person name="Tatsumi K"/>
            <person name="Tanaka K"/>
            <person name="Motone F"/>
            <person name="Kageyama Y"/>
            <person name="Nozu R"/>
            <person name="Adachi N"/>
            <person name="Nishimura O"/>
            <person name="Nakagawa R"/>
            <person name="Tanegashima C"/>
            <person name="Kiyatake I"/>
            <person name="Matsumoto R"/>
            <person name="Murakumo K"/>
            <person name="Nishida K"/>
            <person name="Terakita A"/>
            <person name="Kuratani S"/>
            <person name="Sato K"/>
            <person name="Hyodo S Kuraku.S."/>
        </authorList>
    </citation>
    <scope>NUCLEOTIDE SEQUENCE [LARGE SCALE GENOMIC DNA]</scope>
</reference>
<comment type="caution">
    <text evidence="3">The sequence shown here is derived from an EMBL/GenBank/DDBJ whole genome shotgun (WGS) entry which is preliminary data.</text>
</comment>
<feature type="compositionally biased region" description="Low complexity" evidence="2">
    <location>
        <begin position="695"/>
        <end position="722"/>
    </location>
</feature>
<dbReference type="OrthoDB" id="8961796at2759"/>